<feature type="region of interest" description="Disordered" evidence="6">
    <location>
        <begin position="1"/>
        <end position="37"/>
    </location>
</feature>
<feature type="transmembrane region" description="Helical" evidence="7">
    <location>
        <begin position="237"/>
        <end position="256"/>
    </location>
</feature>
<feature type="compositionally biased region" description="Basic and acidic residues" evidence="6">
    <location>
        <begin position="1"/>
        <end position="22"/>
    </location>
</feature>
<gene>
    <name evidence="9" type="ORF">IM811_009702</name>
</gene>
<evidence type="ECO:0000256" key="3">
    <source>
        <dbReference type="ARBA" id="ARBA00022692"/>
    </source>
</evidence>
<dbReference type="InterPro" id="IPR013057">
    <property type="entry name" value="AA_transpt_TM"/>
</dbReference>
<feature type="transmembrane region" description="Helical" evidence="7">
    <location>
        <begin position="138"/>
        <end position="161"/>
    </location>
</feature>
<evidence type="ECO:0000256" key="5">
    <source>
        <dbReference type="ARBA" id="ARBA00023136"/>
    </source>
</evidence>
<evidence type="ECO:0000256" key="1">
    <source>
        <dbReference type="ARBA" id="ARBA00004141"/>
    </source>
</evidence>
<dbReference type="Pfam" id="PF01490">
    <property type="entry name" value="Aa_trans"/>
    <property type="match status" value="1"/>
</dbReference>
<comment type="subcellular location">
    <subcellularLocation>
        <location evidence="1">Membrane</location>
        <topology evidence="1">Multi-pass membrane protein</topology>
    </subcellularLocation>
</comment>
<reference evidence="9" key="1">
    <citation type="submission" date="2020-10" db="EMBL/GenBank/DDBJ databases">
        <title>High-Quality Genome Resource of Clonostachys rosea strain S41 by Oxford Nanopore Long-Read Sequencing.</title>
        <authorList>
            <person name="Wang H."/>
        </authorList>
    </citation>
    <scope>NUCLEOTIDE SEQUENCE</scope>
    <source>
        <strain evidence="9">S41</strain>
    </source>
</reference>
<feature type="transmembrane region" description="Helical" evidence="7">
    <location>
        <begin position="92"/>
        <end position="113"/>
    </location>
</feature>
<evidence type="ECO:0000259" key="8">
    <source>
        <dbReference type="Pfam" id="PF01490"/>
    </source>
</evidence>
<feature type="transmembrane region" description="Helical" evidence="7">
    <location>
        <begin position="317"/>
        <end position="338"/>
    </location>
</feature>
<organism evidence="9 10">
    <name type="scientific">Bionectria ochroleuca</name>
    <name type="common">Gliocladium roseum</name>
    <dbReference type="NCBI Taxonomy" id="29856"/>
    <lineage>
        <taxon>Eukaryota</taxon>
        <taxon>Fungi</taxon>
        <taxon>Dikarya</taxon>
        <taxon>Ascomycota</taxon>
        <taxon>Pezizomycotina</taxon>
        <taxon>Sordariomycetes</taxon>
        <taxon>Hypocreomycetidae</taxon>
        <taxon>Hypocreales</taxon>
        <taxon>Bionectriaceae</taxon>
        <taxon>Clonostachys</taxon>
    </lineage>
</organism>
<dbReference type="GO" id="GO:0016020">
    <property type="term" value="C:membrane"/>
    <property type="evidence" value="ECO:0007669"/>
    <property type="project" value="UniProtKB-SubCell"/>
</dbReference>
<evidence type="ECO:0000256" key="2">
    <source>
        <dbReference type="ARBA" id="ARBA00008066"/>
    </source>
</evidence>
<dbReference type="AlphaFoldDB" id="A0A8H7K0Z2"/>
<evidence type="ECO:0000256" key="4">
    <source>
        <dbReference type="ARBA" id="ARBA00022989"/>
    </source>
</evidence>
<evidence type="ECO:0000313" key="10">
    <source>
        <dbReference type="Proteomes" id="UP000616885"/>
    </source>
</evidence>
<feature type="transmembrane region" description="Helical" evidence="7">
    <location>
        <begin position="276"/>
        <end position="297"/>
    </location>
</feature>
<feature type="transmembrane region" description="Helical" evidence="7">
    <location>
        <begin position="66"/>
        <end position="86"/>
    </location>
</feature>
<comment type="similarity">
    <text evidence="2">Belongs to the amino acid/polyamine transporter 2 family.</text>
</comment>
<evidence type="ECO:0000313" key="9">
    <source>
        <dbReference type="EMBL" id="KAF9742194.1"/>
    </source>
</evidence>
<keyword evidence="4 7" id="KW-1133">Transmembrane helix</keyword>
<dbReference type="Proteomes" id="UP000616885">
    <property type="component" value="Unassembled WGS sequence"/>
</dbReference>
<proteinExistence type="inferred from homology"/>
<feature type="transmembrane region" description="Helical" evidence="7">
    <location>
        <begin position="195"/>
        <end position="217"/>
    </location>
</feature>
<feature type="domain" description="Amino acid transporter transmembrane" evidence="8">
    <location>
        <begin position="58"/>
        <end position="405"/>
    </location>
</feature>
<keyword evidence="5 7" id="KW-0472">Membrane</keyword>
<feature type="transmembrane region" description="Helical" evidence="7">
    <location>
        <begin position="167"/>
        <end position="188"/>
    </location>
</feature>
<feature type="transmembrane region" description="Helical" evidence="7">
    <location>
        <begin position="383"/>
        <end position="403"/>
    </location>
</feature>
<protein>
    <recommendedName>
        <fullName evidence="8">Amino acid transporter transmembrane domain-containing protein</fullName>
    </recommendedName>
</protein>
<comment type="caution">
    <text evidence="9">The sequence shown here is derived from an EMBL/GenBank/DDBJ whole genome shotgun (WGS) entry which is preliminary data.</text>
</comment>
<evidence type="ECO:0000256" key="6">
    <source>
        <dbReference type="SAM" id="MobiDB-lite"/>
    </source>
</evidence>
<accession>A0A8H7K0Z2</accession>
<name>A0A8H7K0Z2_BIOOC</name>
<evidence type="ECO:0000256" key="7">
    <source>
        <dbReference type="SAM" id="Phobius"/>
    </source>
</evidence>
<keyword evidence="3 7" id="KW-0812">Transmembrane</keyword>
<feature type="transmembrane region" description="Helical" evidence="7">
    <location>
        <begin position="359"/>
        <end position="377"/>
    </location>
</feature>
<dbReference type="PANTHER" id="PTHR22950:SF8">
    <property type="entry name" value="AMINO ACID TRANSPORTER (EUROFUNG)"/>
    <property type="match status" value="1"/>
</dbReference>
<dbReference type="EMBL" id="JADCTT010000023">
    <property type="protein sequence ID" value="KAF9742194.1"/>
    <property type="molecule type" value="Genomic_DNA"/>
</dbReference>
<dbReference type="GO" id="GO:0015179">
    <property type="term" value="F:L-amino acid transmembrane transporter activity"/>
    <property type="evidence" value="ECO:0007669"/>
    <property type="project" value="TreeGrafter"/>
</dbReference>
<dbReference type="PANTHER" id="PTHR22950">
    <property type="entry name" value="AMINO ACID TRANSPORTER"/>
    <property type="match status" value="1"/>
</dbReference>
<sequence>MEHEKEKADSGTTPHADEHEIESLQQPPNDEMGEGKKPTMMSDLEIQKSLQGEAHFHRLGWKRMTIILIVQSIALGSLSIPKAFAILGMVPGVITCVCMGFVAIYAAFIVGLVKLKYPHVAHYVDAGQLLMGRFGERVFTFAFVILLVLVVGSHCLTGTIAFIKITGSSICSLTFGVVSAIILLLCAVPPSFTELAILGYIDFASILVAIGITIISTSIQDPPADAIPWSAWASPDLTFTEALVAISNIVFAYAFAGAQFSFMSEMHTPKDYTKSILALGSTQVLIYTITGAVIYSFVGQTVQSPALLSTSPLISKIAFGCALPVIFISGANNTTVVCRFLHGRIYKDTVVQYVNTTKGWVTWIITITGITILSWVVAEAIPFFSELLGLCAALFVSGFSFWIPQSCGSDS</sequence>